<proteinExistence type="predicted"/>
<keyword evidence="2 7" id="KW-0418">Kinase</keyword>
<keyword evidence="5" id="KW-0812">Transmembrane</keyword>
<feature type="domain" description="Signal transduction histidine kinase subgroup 3 dimerisation and phosphoacceptor" evidence="6">
    <location>
        <begin position="189"/>
        <end position="244"/>
    </location>
</feature>
<evidence type="ECO:0000256" key="5">
    <source>
        <dbReference type="SAM" id="Phobius"/>
    </source>
</evidence>
<dbReference type="InterPro" id="IPR011712">
    <property type="entry name" value="Sig_transdc_His_kin_sub3_dim/P"/>
</dbReference>
<evidence type="ECO:0000256" key="2">
    <source>
        <dbReference type="ARBA" id="ARBA00022777"/>
    </source>
</evidence>
<keyword evidence="5" id="KW-1133">Transmembrane helix</keyword>
<sequence>MRWISRSPRTPARGRAGRRRGRGFGRRIVFSSFGAILLALELLVNDTEGLTAPNSWFSAAACLCLALVGWMPTLGGLLYTAVMVASAGMPGELVPLALPSLGIYAVCGEWVSRRRYVPAALALLAVEGARLATSPSPEAEAAGMVLACSVAVPIGLGVQWSERRTSDLERRAALAERHASEARAAVHRGLARELHDTAVRDLARIIMASQSIAQRSADPGVAQEAERLTELAAHAMRSIRSLMTGDEEAAAEEAPTSPPPPPRGISPRSWRSPARCCPVAAFGWTATFPPASTPSSPTGRAPSWGSPSRRARPTSYGTPASRRPRAFSSSACPGATPA</sequence>
<dbReference type="EMBL" id="JBHTEF010000001">
    <property type="protein sequence ID" value="MFC7581527.1"/>
    <property type="molecule type" value="Genomic_DNA"/>
</dbReference>
<dbReference type="Proteomes" id="UP001596527">
    <property type="component" value="Unassembled WGS sequence"/>
</dbReference>
<dbReference type="InterPro" id="IPR050482">
    <property type="entry name" value="Sensor_HK_TwoCompSys"/>
</dbReference>
<feature type="region of interest" description="Disordered" evidence="4">
    <location>
        <begin position="245"/>
        <end position="271"/>
    </location>
</feature>
<comment type="caution">
    <text evidence="7">The sequence shown here is derived from an EMBL/GenBank/DDBJ whole genome shotgun (WGS) entry which is preliminary data.</text>
</comment>
<feature type="region of interest" description="Disordered" evidence="4">
    <location>
        <begin position="287"/>
        <end position="338"/>
    </location>
</feature>
<reference evidence="8" key="1">
    <citation type="journal article" date="2019" name="Int. J. Syst. Evol. Microbiol.">
        <title>The Global Catalogue of Microorganisms (GCM) 10K type strain sequencing project: providing services to taxonomists for standard genome sequencing and annotation.</title>
        <authorList>
            <consortium name="The Broad Institute Genomics Platform"/>
            <consortium name="The Broad Institute Genome Sequencing Center for Infectious Disease"/>
            <person name="Wu L."/>
            <person name="Ma J."/>
        </authorList>
    </citation>
    <scope>NUCLEOTIDE SEQUENCE [LARGE SCALE GENOMIC DNA]</scope>
    <source>
        <strain evidence="8">CCUG 56698</strain>
    </source>
</reference>
<feature type="compositionally biased region" description="Low complexity" evidence="4">
    <location>
        <begin position="326"/>
        <end position="338"/>
    </location>
</feature>
<evidence type="ECO:0000313" key="8">
    <source>
        <dbReference type="Proteomes" id="UP001596527"/>
    </source>
</evidence>
<name>A0ABW2SN80_9ACTO</name>
<dbReference type="Pfam" id="PF07730">
    <property type="entry name" value="HisKA_3"/>
    <property type="match status" value="1"/>
</dbReference>
<protein>
    <submittedName>
        <fullName evidence="7">Histidine kinase</fullName>
    </submittedName>
</protein>
<feature type="transmembrane region" description="Helical" evidence="5">
    <location>
        <begin position="24"/>
        <end position="44"/>
    </location>
</feature>
<evidence type="ECO:0000313" key="7">
    <source>
        <dbReference type="EMBL" id="MFC7581527.1"/>
    </source>
</evidence>
<accession>A0ABW2SN80</accession>
<feature type="transmembrane region" description="Helical" evidence="5">
    <location>
        <begin position="56"/>
        <end position="81"/>
    </location>
</feature>
<organism evidence="7 8">
    <name type="scientific">Schaalia naturae</name>
    <dbReference type="NCBI Taxonomy" id="635203"/>
    <lineage>
        <taxon>Bacteria</taxon>
        <taxon>Bacillati</taxon>
        <taxon>Actinomycetota</taxon>
        <taxon>Actinomycetes</taxon>
        <taxon>Actinomycetales</taxon>
        <taxon>Actinomycetaceae</taxon>
        <taxon>Schaalia</taxon>
    </lineage>
</organism>
<feature type="compositionally biased region" description="Low complexity" evidence="4">
    <location>
        <begin position="287"/>
        <end position="303"/>
    </location>
</feature>
<keyword evidence="8" id="KW-1185">Reference proteome</keyword>
<evidence type="ECO:0000256" key="4">
    <source>
        <dbReference type="SAM" id="MobiDB-lite"/>
    </source>
</evidence>
<evidence type="ECO:0000256" key="1">
    <source>
        <dbReference type="ARBA" id="ARBA00022679"/>
    </source>
</evidence>
<dbReference type="PANTHER" id="PTHR24421">
    <property type="entry name" value="NITRATE/NITRITE SENSOR PROTEIN NARX-RELATED"/>
    <property type="match status" value="1"/>
</dbReference>
<keyword evidence="5" id="KW-0472">Membrane</keyword>
<dbReference type="GO" id="GO:0016301">
    <property type="term" value="F:kinase activity"/>
    <property type="evidence" value="ECO:0007669"/>
    <property type="project" value="UniProtKB-KW"/>
</dbReference>
<evidence type="ECO:0000256" key="3">
    <source>
        <dbReference type="ARBA" id="ARBA00023012"/>
    </source>
</evidence>
<evidence type="ECO:0000259" key="6">
    <source>
        <dbReference type="Pfam" id="PF07730"/>
    </source>
</evidence>
<keyword evidence="1" id="KW-0808">Transferase</keyword>
<gene>
    <name evidence="7" type="ORF">ACFQWG_10010</name>
</gene>
<keyword evidence="3" id="KW-0902">Two-component regulatory system</keyword>
<dbReference type="RefSeq" id="WP_380974917.1">
    <property type="nucleotide sequence ID" value="NZ_JBHTEF010000001.1"/>
</dbReference>